<sequence length="469" mass="51182">MTVSETDIEACKAALRAADVPLEDAPGPVQRKSRDFYWYSPILKRQLEEVKGDFIVSPRTEAEVRTVLATCHAHGVPVTVRGGGTGNYGQSMPLRGGCVLSTADLNGFEIHDGRLVAEPGAILAELETACRAEGQELRLFPSTTATATIGGFIAGGSSGVGAIRWGGLRNPANILKLRLLTMEAEPRVIELEGPEVHKAAHAYGVNGVITRLEVPIDPASDWIGVLVGLPDLSEALRFALAAGGQGDILCRMISVFEPGIAERYFLRHRAFLTAGEGLVGLYVSQQTLPALEAFVAAEGGAIRYRDGQSEQRVPPLYELGWNHTTLRAMKVDPDTTYLQMMFGDYPVAETQRLKARFGDELRLHFELTRIMGKVRAVAMPLVKYTDEARLEELVSLLEAEGFTVFNPHRVTLEEGGMKAPDLDQLAFKRETDPRGLLNPGKMIAWEDPDWKPVAGRTYLFGETAKEGAE</sequence>
<dbReference type="InterPro" id="IPR016169">
    <property type="entry name" value="FAD-bd_PCMH_sub2"/>
</dbReference>
<dbReference type="InterPro" id="IPR006094">
    <property type="entry name" value="Oxid_FAD_bind_N"/>
</dbReference>
<organism evidence="3 4">
    <name type="scientific">Psychromarinibacter halotolerans</name>
    <dbReference type="NCBI Taxonomy" id="1775175"/>
    <lineage>
        <taxon>Bacteria</taxon>
        <taxon>Pseudomonadati</taxon>
        <taxon>Pseudomonadota</taxon>
        <taxon>Alphaproteobacteria</taxon>
        <taxon>Rhodobacterales</taxon>
        <taxon>Paracoccaceae</taxon>
        <taxon>Psychromarinibacter</taxon>
    </lineage>
</organism>
<keyword evidence="4" id="KW-1185">Reference proteome</keyword>
<gene>
    <name evidence="3" type="ORF">ACFOGP_15465</name>
</gene>
<evidence type="ECO:0000313" key="4">
    <source>
        <dbReference type="Proteomes" id="UP001595632"/>
    </source>
</evidence>
<evidence type="ECO:0000256" key="1">
    <source>
        <dbReference type="ARBA" id="ARBA00022827"/>
    </source>
</evidence>
<dbReference type="SUPFAM" id="SSF56176">
    <property type="entry name" value="FAD-binding/transporter-associated domain-like"/>
    <property type="match status" value="1"/>
</dbReference>
<dbReference type="EMBL" id="JBHRTB010000010">
    <property type="protein sequence ID" value="MFC3144118.1"/>
    <property type="molecule type" value="Genomic_DNA"/>
</dbReference>
<comment type="caution">
    <text evidence="3">The sequence shown here is derived from an EMBL/GenBank/DDBJ whole genome shotgun (WGS) entry which is preliminary data.</text>
</comment>
<dbReference type="Pfam" id="PF01565">
    <property type="entry name" value="FAD_binding_4"/>
    <property type="match status" value="1"/>
</dbReference>
<dbReference type="InterPro" id="IPR016166">
    <property type="entry name" value="FAD-bd_PCMH"/>
</dbReference>
<reference evidence="4" key="1">
    <citation type="journal article" date="2019" name="Int. J. Syst. Evol. Microbiol.">
        <title>The Global Catalogue of Microorganisms (GCM) 10K type strain sequencing project: providing services to taxonomists for standard genome sequencing and annotation.</title>
        <authorList>
            <consortium name="The Broad Institute Genomics Platform"/>
            <consortium name="The Broad Institute Genome Sequencing Center for Infectious Disease"/>
            <person name="Wu L."/>
            <person name="Ma J."/>
        </authorList>
    </citation>
    <scope>NUCLEOTIDE SEQUENCE [LARGE SCALE GENOMIC DNA]</scope>
    <source>
        <strain evidence="4">KCTC 52366</strain>
    </source>
</reference>
<keyword evidence="1" id="KW-0285">Flavoprotein</keyword>
<name>A0ABV7GTZ9_9RHOB</name>
<proteinExistence type="predicted"/>
<dbReference type="InterPro" id="IPR036318">
    <property type="entry name" value="FAD-bd_PCMH-like_sf"/>
</dbReference>
<dbReference type="PROSITE" id="PS51387">
    <property type="entry name" value="FAD_PCMH"/>
    <property type="match status" value="1"/>
</dbReference>
<keyword evidence="1" id="KW-0274">FAD</keyword>
<dbReference type="Gene3D" id="3.30.465.10">
    <property type="match status" value="1"/>
</dbReference>
<evidence type="ECO:0000259" key="2">
    <source>
        <dbReference type="PROSITE" id="PS51387"/>
    </source>
</evidence>
<accession>A0ABV7GTZ9</accession>
<dbReference type="PANTHER" id="PTHR11748:SF119">
    <property type="entry name" value="D-2-HYDROXYGLUTARATE DEHYDROGENASE"/>
    <property type="match status" value="1"/>
</dbReference>
<dbReference type="RefSeq" id="WP_275631379.1">
    <property type="nucleotide sequence ID" value="NZ_JARGYD010000001.1"/>
</dbReference>
<dbReference type="Proteomes" id="UP001595632">
    <property type="component" value="Unassembled WGS sequence"/>
</dbReference>
<protein>
    <submittedName>
        <fullName evidence="3">FAD-binding oxidoreductase</fullName>
    </submittedName>
</protein>
<evidence type="ECO:0000313" key="3">
    <source>
        <dbReference type="EMBL" id="MFC3144118.1"/>
    </source>
</evidence>
<dbReference type="PANTHER" id="PTHR11748">
    <property type="entry name" value="D-LACTATE DEHYDROGENASE"/>
    <property type="match status" value="1"/>
</dbReference>
<feature type="domain" description="FAD-binding PCMH-type" evidence="2">
    <location>
        <begin position="47"/>
        <end position="219"/>
    </location>
</feature>